<protein>
    <recommendedName>
        <fullName evidence="8">ABC3 transporter permease C-terminal domain-containing protein</fullName>
    </recommendedName>
</protein>
<organism evidence="9 10">
    <name type="scientific">Paractinoplanes toevensis</name>
    <dbReference type="NCBI Taxonomy" id="571911"/>
    <lineage>
        <taxon>Bacteria</taxon>
        <taxon>Bacillati</taxon>
        <taxon>Actinomycetota</taxon>
        <taxon>Actinomycetes</taxon>
        <taxon>Micromonosporales</taxon>
        <taxon>Micromonosporaceae</taxon>
        <taxon>Paractinoplanes</taxon>
    </lineage>
</organism>
<feature type="transmembrane region" description="Helical" evidence="7">
    <location>
        <begin position="519"/>
        <end position="540"/>
    </location>
</feature>
<feature type="transmembrane region" description="Helical" evidence="7">
    <location>
        <begin position="953"/>
        <end position="982"/>
    </location>
</feature>
<evidence type="ECO:0000313" key="9">
    <source>
        <dbReference type="EMBL" id="GIM89157.1"/>
    </source>
</evidence>
<dbReference type="InterPro" id="IPR003838">
    <property type="entry name" value="ABC3_permease_C"/>
</dbReference>
<dbReference type="InterPro" id="IPR050250">
    <property type="entry name" value="Macrolide_Exporter_MacB"/>
</dbReference>
<evidence type="ECO:0000256" key="4">
    <source>
        <dbReference type="ARBA" id="ARBA00022989"/>
    </source>
</evidence>
<reference evidence="9 10" key="1">
    <citation type="submission" date="2021-03" db="EMBL/GenBank/DDBJ databases">
        <title>Whole genome shotgun sequence of Actinoplanes toevensis NBRC 105298.</title>
        <authorList>
            <person name="Komaki H."/>
            <person name="Tamura T."/>
        </authorList>
    </citation>
    <scope>NUCLEOTIDE SEQUENCE [LARGE SCALE GENOMIC DNA]</scope>
    <source>
        <strain evidence="9 10">NBRC 105298</strain>
    </source>
</reference>
<keyword evidence="5 7" id="KW-0472">Membrane</keyword>
<evidence type="ECO:0000256" key="2">
    <source>
        <dbReference type="ARBA" id="ARBA00022475"/>
    </source>
</evidence>
<evidence type="ECO:0000256" key="5">
    <source>
        <dbReference type="ARBA" id="ARBA00023136"/>
    </source>
</evidence>
<comment type="caution">
    <text evidence="9">The sequence shown here is derived from an EMBL/GenBank/DDBJ whole genome shotgun (WGS) entry which is preliminary data.</text>
</comment>
<comment type="subcellular location">
    <subcellularLocation>
        <location evidence="1">Cell membrane</location>
        <topology evidence="1">Multi-pass membrane protein</topology>
    </subcellularLocation>
</comment>
<dbReference type="AlphaFoldDB" id="A0A919T693"/>
<keyword evidence="3 7" id="KW-0812">Transmembrane</keyword>
<dbReference type="EMBL" id="BOQN01000011">
    <property type="protein sequence ID" value="GIM89157.1"/>
    <property type="molecule type" value="Genomic_DNA"/>
</dbReference>
<feature type="transmembrane region" description="Helical" evidence="7">
    <location>
        <begin position="303"/>
        <end position="325"/>
    </location>
</feature>
<gene>
    <name evidence="9" type="ORF">Ato02nite_009500</name>
</gene>
<proteinExistence type="inferred from homology"/>
<feature type="transmembrane region" description="Helical" evidence="7">
    <location>
        <begin position="1002"/>
        <end position="1028"/>
    </location>
</feature>
<name>A0A919T693_9ACTN</name>
<dbReference type="RefSeq" id="WP_213005125.1">
    <property type="nucleotide sequence ID" value="NZ_BOQN01000011.1"/>
</dbReference>
<evidence type="ECO:0000256" key="1">
    <source>
        <dbReference type="ARBA" id="ARBA00004651"/>
    </source>
</evidence>
<keyword evidence="10" id="KW-1185">Reference proteome</keyword>
<comment type="similarity">
    <text evidence="6">Belongs to the ABC-4 integral membrane protein family.</text>
</comment>
<keyword evidence="4 7" id="KW-1133">Transmembrane helix</keyword>
<dbReference type="PANTHER" id="PTHR30572">
    <property type="entry name" value="MEMBRANE COMPONENT OF TRANSPORTER-RELATED"/>
    <property type="match status" value="1"/>
</dbReference>
<feature type="transmembrane region" description="Helical" evidence="7">
    <location>
        <begin position="469"/>
        <end position="487"/>
    </location>
</feature>
<feature type="transmembrane region" description="Helical" evidence="7">
    <location>
        <begin position="910"/>
        <end position="932"/>
    </location>
</feature>
<feature type="transmembrane region" description="Helical" evidence="7">
    <location>
        <begin position="346"/>
        <end position="368"/>
    </location>
</feature>
<dbReference type="PANTHER" id="PTHR30572:SF4">
    <property type="entry name" value="ABC TRANSPORTER PERMEASE YTRF"/>
    <property type="match status" value="1"/>
</dbReference>
<accession>A0A919T693</accession>
<evidence type="ECO:0000313" key="10">
    <source>
        <dbReference type="Proteomes" id="UP000677082"/>
    </source>
</evidence>
<evidence type="ECO:0000256" key="7">
    <source>
        <dbReference type="SAM" id="Phobius"/>
    </source>
</evidence>
<evidence type="ECO:0000256" key="3">
    <source>
        <dbReference type="ARBA" id="ARBA00022692"/>
    </source>
</evidence>
<dbReference type="GO" id="GO:0022857">
    <property type="term" value="F:transmembrane transporter activity"/>
    <property type="evidence" value="ECO:0007669"/>
    <property type="project" value="TreeGrafter"/>
</dbReference>
<evidence type="ECO:0000256" key="6">
    <source>
        <dbReference type="ARBA" id="ARBA00038076"/>
    </source>
</evidence>
<evidence type="ECO:0000259" key="8">
    <source>
        <dbReference type="Pfam" id="PF02687"/>
    </source>
</evidence>
<keyword evidence="2" id="KW-1003">Cell membrane</keyword>
<feature type="domain" description="ABC3 transporter permease C-terminal" evidence="8">
    <location>
        <begin position="912"/>
        <end position="1024"/>
    </location>
</feature>
<dbReference type="Pfam" id="PF02687">
    <property type="entry name" value="FtsX"/>
    <property type="match status" value="1"/>
</dbReference>
<sequence length="1042" mass="106018">MIALLTRRARAQWPLLLSLLAVLTLGATLLGTCALLVTHTSERAVEVAASRADPDDVEVTAYTVTIAAADARSVAADTRTVLTSAIAPFSATTSTRASSNMRTLPSHTDEDRGLLSEVYLSGVDGLRDQARLIAGRWPEKSGDTVLFDNTARLLGLKVGSRVHLGAELGRDPAPPMNVTVVGLVHPLPDAGWDRDPLGGTGYDPDPKDAVYAQDVNAYGPFLVTLDDLLASGSALDRLEVTARPDLSAPTGPALDRLRASVNGADRRLGGVLGDRVSIERVASPLPKTLFDDRSQQELTAGSVLALALIGILLTAIALALAGRLTTGVRAEESALLTALGTSRGQAALAAAVEAAALAALAAALAVPASSVLHSLLTHMQPLAGAGLAARPAVTGVQVLAVGCGAVALALLHVGLAVRPVAAGGERRGRRELLARSGADLLLFALAAVGWWQLRAQPAGAGSRADAVRVLAPALLLTAGTALTLRLLPPLLRRAEGLAGQARGLVLPLAGFQAARRPQAYAAGLLIGLACAAATFGTAFGSTWTVSQHEQADLSVGTDLALTLDAPPVTGQSAEVAAATGGVISPVADRNVAVGQWLGGSGASPRLVAMDTRHAADLLRGRGSDSVADGLTPASAVTGPLLPAGSTPTITGTATRDTPVLVTPRLLLQDDAGLRTACSGPPIVLDGRPHRVPGCVTVAGLRLVAVALPFSGGWEGQPNSGIDITMTLPGADSSPGSAAEPVTWSARAASAEAGQLTAPAVTAAGNRLRFRADVQFADPADLSRVLVATTFPDPGPMPLVVAERFATDVSARAGTKLSLTFGLTPINAVVSRIVPAIPSAPGSPAALADVDTLSRVLVAHGDFDSPVTGWWAGHARSADGLHLGKITTRTGETARLVGSPLRSSLPAVLKVLVAAAVALLLGGVVLHVAYDVQLRALEVARLRGLGMSRRDIRAALLGEHAAVLLPLIVAGALVGAIATWAVAPLLIRSDTGAAPVPPATAHWPWGAFGILAAVLILGAGLAVAIVVTVQARRADAAHLRVAS</sequence>
<dbReference type="Proteomes" id="UP000677082">
    <property type="component" value="Unassembled WGS sequence"/>
</dbReference>
<feature type="transmembrane region" description="Helical" evidence="7">
    <location>
        <begin position="432"/>
        <end position="453"/>
    </location>
</feature>
<feature type="transmembrane region" description="Helical" evidence="7">
    <location>
        <begin position="388"/>
        <end position="411"/>
    </location>
</feature>
<dbReference type="GO" id="GO:0005886">
    <property type="term" value="C:plasma membrane"/>
    <property type="evidence" value="ECO:0007669"/>
    <property type="project" value="UniProtKB-SubCell"/>
</dbReference>